<dbReference type="Pfam" id="PF00672">
    <property type="entry name" value="HAMP"/>
    <property type="match status" value="1"/>
</dbReference>
<dbReference type="SUPFAM" id="SSF58104">
    <property type="entry name" value="Methyl-accepting chemotaxis protein (MCP) signaling domain"/>
    <property type="match status" value="1"/>
</dbReference>
<dbReference type="InterPro" id="IPR003660">
    <property type="entry name" value="HAMP_dom"/>
</dbReference>
<gene>
    <name evidence="12" type="ORF">EDI28_12980</name>
</gene>
<dbReference type="GO" id="GO:0004888">
    <property type="term" value="F:transmembrane signaling receptor activity"/>
    <property type="evidence" value="ECO:0007669"/>
    <property type="project" value="InterPro"/>
</dbReference>
<evidence type="ECO:0000259" key="11">
    <source>
        <dbReference type="PROSITE" id="PS50885"/>
    </source>
</evidence>
<dbReference type="InterPro" id="IPR004090">
    <property type="entry name" value="Chemotax_Me-accpt_rcpt"/>
</dbReference>
<dbReference type="Proteomes" id="UP000287563">
    <property type="component" value="Unassembled WGS sequence"/>
</dbReference>
<sequence>MRLTIAHKLLLTLFIVFTVVLITSLAYESRQQKVLLESVISEQTLDKAGNYFDSLNMMMLTGTMAQRETLRDKVLSHSGIENVRVIRSPAVTNTFGPGLNDQAPIDEFDQRALQGELITETITTTNNSQTLLVALPMKASANYRGTNCLQCHIVPEGEVLGVVRLEYNLNPLYQRVNEQLLVAGGIMAVIAATGFLFSLTMIRRMIVRPLRRVSDYMKQASINKDLSGRLNESRTDEIGELCHSYDQMLDNFSSSLQQVQNTSESLTQQANHLISVSADTTNAADSQRNETSEMFIAIDDMQHQQHDIEQRTTEAATLSQNASQSAILGTQLANDAGNDIKILVTDIENVKHRIDNLNEQSQQVASILDVIRAIAEQTNLLALNAAIEAARAGEQGRGFAVVAEEVRNLANRTHQATGDIQSIIEALHNDCEASACAVETTCQTAYSKMATIEQLSLALSEIGGGIQVVNNHANDIQQQSSTQAHVADSIRTKVETITSHADDTSAHALQSREISVNLEQLAEQLEQLLHQFTLSSDNKA</sequence>
<dbReference type="OrthoDB" id="2489132at2"/>
<dbReference type="RefSeq" id="WP_128784278.1">
    <property type="nucleotide sequence ID" value="NZ_JAKJSG010000017.1"/>
</dbReference>
<evidence type="ECO:0000256" key="7">
    <source>
        <dbReference type="PROSITE-ProRule" id="PRU00284"/>
    </source>
</evidence>
<comment type="similarity">
    <text evidence="6">Belongs to the methyl-accepting chemotaxis (MCP) protein family.</text>
</comment>
<dbReference type="GO" id="GO:0016020">
    <property type="term" value="C:membrane"/>
    <property type="evidence" value="ECO:0007669"/>
    <property type="project" value="UniProtKB-SubCell"/>
</dbReference>
<evidence type="ECO:0000256" key="2">
    <source>
        <dbReference type="ARBA" id="ARBA00022692"/>
    </source>
</evidence>
<keyword evidence="3 9" id="KW-1133">Transmembrane helix</keyword>
<feature type="transmembrane region" description="Helical" evidence="9">
    <location>
        <begin position="180"/>
        <end position="202"/>
    </location>
</feature>
<name>A0A3S3R9E1_9GAMM</name>
<evidence type="ECO:0000256" key="3">
    <source>
        <dbReference type="ARBA" id="ARBA00022989"/>
    </source>
</evidence>
<evidence type="ECO:0000313" key="13">
    <source>
        <dbReference type="Proteomes" id="UP000287563"/>
    </source>
</evidence>
<keyword evidence="4 9" id="KW-0472">Membrane</keyword>
<keyword evidence="8" id="KW-0175">Coiled coil</keyword>
<dbReference type="PANTHER" id="PTHR32089:SF119">
    <property type="entry name" value="METHYL-ACCEPTING CHEMOTAXIS PROTEIN CTPL"/>
    <property type="match status" value="1"/>
</dbReference>
<dbReference type="GO" id="GO:0007165">
    <property type="term" value="P:signal transduction"/>
    <property type="evidence" value="ECO:0007669"/>
    <property type="project" value="UniProtKB-KW"/>
</dbReference>
<organism evidence="12 13">
    <name type="scientific">Photobacterium chitinilyticum</name>
    <dbReference type="NCBI Taxonomy" id="2485123"/>
    <lineage>
        <taxon>Bacteria</taxon>
        <taxon>Pseudomonadati</taxon>
        <taxon>Pseudomonadota</taxon>
        <taxon>Gammaproteobacteria</taxon>
        <taxon>Vibrionales</taxon>
        <taxon>Vibrionaceae</taxon>
        <taxon>Photobacterium</taxon>
    </lineage>
</organism>
<dbReference type="PROSITE" id="PS50885">
    <property type="entry name" value="HAMP"/>
    <property type="match status" value="1"/>
</dbReference>
<comment type="caution">
    <text evidence="12">The sequence shown here is derived from an EMBL/GenBank/DDBJ whole genome shotgun (WGS) entry which is preliminary data.</text>
</comment>
<dbReference type="AlphaFoldDB" id="A0A3S3R9E1"/>
<evidence type="ECO:0000256" key="4">
    <source>
        <dbReference type="ARBA" id="ARBA00023136"/>
    </source>
</evidence>
<dbReference type="Gene3D" id="1.10.287.950">
    <property type="entry name" value="Methyl-accepting chemotaxis protein"/>
    <property type="match status" value="1"/>
</dbReference>
<comment type="subcellular location">
    <subcellularLocation>
        <location evidence="1">Membrane</location>
        <topology evidence="1">Multi-pass membrane protein</topology>
    </subcellularLocation>
</comment>
<reference evidence="12 13" key="1">
    <citation type="submission" date="2018-11" db="EMBL/GenBank/DDBJ databases">
        <title>Photobacterium sp. BEI247 sp. nov., a marine bacterium isolated from Yongle Blue Hole in the South China Sea.</title>
        <authorList>
            <person name="Wang X."/>
        </authorList>
    </citation>
    <scope>NUCLEOTIDE SEQUENCE [LARGE SCALE GENOMIC DNA]</scope>
    <source>
        <strain evidence="13">BEI247</strain>
    </source>
</reference>
<keyword evidence="13" id="KW-1185">Reference proteome</keyword>
<keyword evidence="5 7" id="KW-0807">Transducer</keyword>
<dbReference type="CDD" id="cd06225">
    <property type="entry name" value="HAMP"/>
    <property type="match status" value="1"/>
</dbReference>
<evidence type="ECO:0000256" key="9">
    <source>
        <dbReference type="SAM" id="Phobius"/>
    </source>
</evidence>
<dbReference type="PANTHER" id="PTHR32089">
    <property type="entry name" value="METHYL-ACCEPTING CHEMOTAXIS PROTEIN MCPB"/>
    <property type="match status" value="1"/>
</dbReference>
<protein>
    <submittedName>
        <fullName evidence="12">HAMP domain-containing protein</fullName>
    </submittedName>
</protein>
<dbReference type="InterPro" id="IPR004089">
    <property type="entry name" value="MCPsignal_dom"/>
</dbReference>
<evidence type="ECO:0000313" key="12">
    <source>
        <dbReference type="EMBL" id="RWX55462.1"/>
    </source>
</evidence>
<feature type="coiled-coil region" evidence="8">
    <location>
        <begin position="340"/>
        <end position="367"/>
    </location>
</feature>
<dbReference type="Pfam" id="PF00015">
    <property type="entry name" value="MCPsignal"/>
    <property type="match status" value="1"/>
</dbReference>
<evidence type="ECO:0000259" key="10">
    <source>
        <dbReference type="PROSITE" id="PS50111"/>
    </source>
</evidence>
<evidence type="ECO:0000256" key="8">
    <source>
        <dbReference type="SAM" id="Coils"/>
    </source>
</evidence>
<dbReference type="FunFam" id="1.10.287.950:FF:000001">
    <property type="entry name" value="Methyl-accepting chemotaxis sensory transducer"/>
    <property type="match status" value="1"/>
</dbReference>
<dbReference type="PRINTS" id="PR00260">
    <property type="entry name" value="CHEMTRNSDUCR"/>
</dbReference>
<dbReference type="PROSITE" id="PS50111">
    <property type="entry name" value="CHEMOTAXIS_TRANSDUC_2"/>
    <property type="match status" value="1"/>
</dbReference>
<dbReference type="Gene3D" id="3.30.450.290">
    <property type="match status" value="1"/>
</dbReference>
<evidence type="ECO:0000256" key="5">
    <source>
        <dbReference type="ARBA" id="ARBA00023224"/>
    </source>
</evidence>
<feature type="domain" description="Methyl-accepting transducer" evidence="10">
    <location>
        <begin position="262"/>
        <end position="498"/>
    </location>
</feature>
<dbReference type="SMART" id="SM00283">
    <property type="entry name" value="MA"/>
    <property type="match status" value="1"/>
</dbReference>
<keyword evidence="2 9" id="KW-0812">Transmembrane</keyword>
<evidence type="ECO:0000256" key="1">
    <source>
        <dbReference type="ARBA" id="ARBA00004141"/>
    </source>
</evidence>
<accession>A0A3S3R9E1</accession>
<dbReference type="SMART" id="SM00304">
    <property type="entry name" value="HAMP"/>
    <property type="match status" value="1"/>
</dbReference>
<proteinExistence type="inferred from homology"/>
<dbReference type="GO" id="GO:0006935">
    <property type="term" value="P:chemotaxis"/>
    <property type="evidence" value="ECO:0007669"/>
    <property type="project" value="InterPro"/>
</dbReference>
<dbReference type="EMBL" id="RJLM01000004">
    <property type="protein sequence ID" value="RWX55462.1"/>
    <property type="molecule type" value="Genomic_DNA"/>
</dbReference>
<evidence type="ECO:0000256" key="6">
    <source>
        <dbReference type="ARBA" id="ARBA00029447"/>
    </source>
</evidence>
<feature type="domain" description="HAMP" evidence="11">
    <location>
        <begin position="204"/>
        <end position="257"/>
    </location>
</feature>